<dbReference type="OrthoDB" id="9787292at2"/>
<dbReference type="InterPro" id="IPR051783">
    <property type="entry name" value="NAD(P)-dependent_oxidoreduct"/>
</dbReference>
<dbReference type="Proteomes" id="UP000309128">
    <property type="component" value="Unassembled WGS sequence"/>
</dbReference>
<dbReference type="RefSeq" id="WP_138668622.1">
    <property type="nucleotide sequence ID" value="NZ_VCKY01000089.1"/>
</dbReference>
<gene>
    <name evidence="2" type="ORF">ETD86_25165</name>
</gene>
<dbReference type="Gene3D" id="3.40.50.720">
    <property type="entry name" value="NAD(P)-binding Rossmann-like Domain"/>
    <property type="match status" value="1"/>
</dbReference>
<dbReference type="PANTHER" id="PTHR48079">
    <property type="entry name" value="PROTEIN YEEZ"/>
    <property type="match status" value="1"/>
</dbReference>
<sequence>MRIFLTGATGYLGGSLATRLVEAGHHVRGLTRSPQTIEALRALGVDPVPGTLDDDMLLAQESQAADAVVNAADSDHVGAVTAIVGALTGSGKPFLHTSGSSIVGEPSNGHPQEEVYTEADIAPGTSWTPAPDKAARVALDRRVMAAADLGVRSVVLCNTMVYGTGTGLNPDSVQIPRLVRAARESGVARHIGPGENIWSNVHVDDACDLYVRALHSAAPGSFFFVENGEARFKDITAAIASALGVPGPESMDVTAAIEIWGYEPAVYALGSNSRVRGHAPRTELGWRPEHPSVLEWILCATGVDETATVRPGH</sequence>
<feature type="domain" description="NAD-dependent epimerase/dehydratase" evidence="1">
    <location>
        <begin position="3"/>
        <end position="216"/>
    </location>
</feature>
<dbReference type="GO" id="GO:0004029">
    <property type="term" value="F:aldehyde dehydrogenase (NAD+) activity"/>
    <property type="evidence" value="ECO:0007669"/>
    <property type="project" value="TreeGrafter"/>
</dbReference>
<dbReference type="InterPro" id="IPR001509">
    <property type="entry name" value="Epimerase_deHydtase"/>
</dbReference>
<accession>A0A5S4FDC2</accession>
<proteinExistence type="predicted"/>
<name>A0A5S4FDC2_9ACTN</name>
<evidence type="ECO:0000313" key="3">
    <source>
        <dbReference type="Proteomes" id="UP000309128"/>
    </source>
</evidence>
<dbReference type="Pfam" id="PF01370">
    <property type="entry name" value="Epimerase"/>
    <property type="match status" value="1"/>
</dbReference>
<reference evidence="2 3" key="1">
    <citation type="submission" date="2019-05" db="EMBL/GenBank/DDBJ databases">
        <title>Draft genome sequence of Nonomuraea turkmeniaca DSM 43926.</title>
        <authorList>
            <person name="Saricaoglu S."/>
            <person name="Isik K."/>
        </authorList>
    </citation>
    <scope>NUCLEOTIDE SEQUENCE [LARGE SCALE GENOMIC DNA]</scope>
    <source>
        <strain evidence="2 3">DSM 43926</strain>
    </source>
</reference>
<keyword evidence="3" id="KW-1185">Reference proteome</keyword>
<evidence type="ECO:0000313" key="2">
    <source>
        <dbReference type="EMBL" id="TMR16501.1"/>
    </source>
</evidence>
<dbReference type="AlphaFoldDB" id="A0A5S4FDC2"/>
<protein>
    <submittedName>
        <fullName evidence="2">NAD-dependent epimerase/dehydratase family protein</fullName>
    </submittedName>
</protein>
<dbReference type="GO" id="GO:0005737">
    <property type="term" value="C:cytoplasm"/>
    <property type="evidence" value="ECO:0007669"/>
    <property type="project" value="TreeGrafter"/>
</dbReference>
<comment type="caution">
    <text evidence="2">The sequence shown here is derived from an EMBL/GenBank/DDBJ whole genome shotgun (WGS) entry which is preliminary data.</text>
</comment>
<dbReference type="EMBL" id="VCKY01000089">
    <property type="protein sequence ID" value="TMR16501.1"/>
    <property type="molecule type" value="Genomic_DNA"/>
</dbReference>
<dbReference type="SUPFAM" id="SSF51735">
    <property type="entry name" value="NAD(P)-binding Rossmann-fold domains"/>
    <property type="match status" value="1"/>
</dbReference>
<dbReference type="InterPro" id="IPR036291">
    <property type="entry name" value="NAD(P)-bd_dom_sf"/>
</dbReference>
<dbReference type="PANTHER" id="PTHR48079:SF6">
    <property type="entry name" value="NAD(P)-BINDING DOMAIN-CONTAINING PROTEIN-RELATED"/>
    <property type="match status" value="1"/>
</dbReference>
<organism evidence="2 3">
    <name type="scientific">Nonomuraea turkmeniaca</name>
    <dbReference type="NCBI Taxonomy" id="103838"/>
    <lineage>
        <taxon>Bacteria</taxon>
        <taxon>Bacillati</taxon>
        <taxon>Actinomycetota</taxon>
        <taxon>Actinomycetes</taxon>
        <taxon>Streptosporangiales</taxon>
        <taxon>Streptosporangiaceae</taxon>
        <taxon>Nonomuraea</taxon>
    </lineage>
</organism>
<evidence type="ECO:0000259" key="1">
    <source>
        <dbReference type="Pfam" id="PF01370"/>
    </source>
</evidence>